<gene>
    <name evidence="1" type="ORF">V0R50_22980</name>
</gene>
<name>A0ABU7HX12_9PSED</name>
<dbReference type="Proteomes" id="UP001335100">
    <property type="component" value="Unassembled WGS sequence"/>
</dbReference>
<comment type="caution">
    <text evidence="1">The sequence shown here is derived from an EMBL/GenBank/DDBJ whole genome shotgun (WGS) entry which is preliminary data.</text>
</comment>
<dbReference type="RefSeq" id="WP_330076794.1">
    <property type="nucleotide sequence ID" value="NZ_JAZDQJ010000032.1"/>
</dbReference>
<organism evidence="1 2">
    <name type="scientific">Pseudomonas ulcerans</name>
    <dbReference type="NCBI Taxonomy" id="3115852"/>
    <lineage>
        <taxon>Bacteria</taxon>
        <taxon>Pseudomonadati</taxon>
        <taxon>Pseudomonadota</taxon>
        <taxon>Gammaproteobacteria</taxon>
        <taxon>Pseudomonadales</taxon>
        <taxon>Pseudomonadaceae</taxon>
        <taxon>Pseudomonas</taxon>
    </lineage>
</organism>
<proteinExistence type="predicted"/>
<keyword evidence="2" id="KW-1185">Reference proteome</keyword>
<reference evidence="1 2" key="1">
    <citation type="submission" date="2024-01" db="EMBL/GenBank/DDBJ databases">
        <title>Unpublished Manusciprt.</title>
        <authorList>
            <person name="Duman M."/>
            <person name="Valdes E.G."/>
            <person name="Ajmi N."/>
            <person name="Altun S."/>
            <person name="Saticioglu I.B."/>
        </authorList>
    </citation>
    <scope>NUCLEOTIDE SEQUENCE [LARGE SCALE GENOMIC DNA]</scope>
    <source>
        <strain evidence="1 2">148P</strain>
    </source>
</reference>
<dbReference type="NCBIfam" id="NF033832">
    <property type="entry name" value="sce7726_fam"/>
    <property type="match status" value="1"/>
</dbReference>
<evidence type="ECO:0000313" key="2">
    <source>
        <dbReference type="Proteomes" id="UP001335100"/>
    </source>
</evidence>
<dbReference type="EMBL" id="JAZDQJ010000032">
    <property type="protein sequence ID" value="MEE1936100.1"/>
    <property type="molecule type" value="Genomic_DNA"/>
</dbReference>
<evidence type="ECO:0000313" key="1">
    <source>
        <dbReference type="EMBL" id="MEE1936100.1"/>
    </source>
</evidence>
<accession>A0ABU7HX12</accession>
<dbReference type="InterPro" id="IPR047729">
    <property type="entry name" value="Sce7726-like"/>
</dbReference>
<protein>
    <submittedName>
        <fullName evidence="1">Sce7726 family protein</fullName>
    </submittedName>
</protein>
<sequence>MLSPTAIRETLKGWVTTHLSTDAGDVLIEELGFVNRQDGRSVDMTFRADLAVANGRLVAFEIKSGADSLKRWPSQCTAYFNVFDEVWLCTHGRHLEKALGVTPKGVGILVTDDLGGLVLLRNARRNGKCNAYDLSGLLWREELEVLCERHGIEVKKRETKSDIRHKVSSTVPIEAIRDYVLSRLKVRKGG</sequence>